<dbReference type="HOGENOM" id="CLU_1914128_0_0_9"/>
<name>I0JSD6_HALH3</name>
<dbReference type="EMBL" id="HE717023">
    <property type="protein sequence ID" value="CCG47058.1"/>
    <property type="molecule type" value="Genomic_DNA"/>
</dbReference>
<protein>
    <submittedName>
        <fullName evidence="1">Uncharacterized protein</fullName>
    </submittedName>
</protein>
<organism evidence="1 2">
    <name type="scientific">Halobacillus halophilus (strain ATCC 35676 / DSM 2266 / JCM 20832 / KCTC 3685 / LMG 17431 / NBRC 102448 / NCIMB 2269)</name>
    <name type="common">Sporosarcina halophila</name>
    <dbReference type="NCBI Taxonomy" id="866895"/>
    <lineage>
        <taxon>Bacteria</taxon>
        <taxon>Bacillati</taxon>
        <taxon>Bacillota</taxon>
        <taxon>Bacilli</taxon>
        <taxon>Bacillales</taxon>
        <taxon>Bacillaceae</taxon>
        <taxon>Halobacillus</taxon>
    </lineage>
</organism>
<dbReference type="KEGG" id="hhd:HBHAL_4720"/>
<reference evidence="1 2" key="1">
    <citation type="journal article" date="2013" name="Environ. Microbiol.">
        <title>Chloride and organic osmolytes: a hybrid strategy to cope with elevated salinities by the moderately halophilic, chloride-dependent bacterium Halobacillus halophilus.</title>
        <authorList>
            <person name="Saum S.H."/>
            <person name="Pfeiffer F."/>
            <person name="Palm P."/>
            <person name="Rampp M."/>
            <person name="Schuster S.C."/>
            <person name="Muller V."/>
            <person name="Oesterhelt D."/>
        </authorList>
    </citation>
    <scope>NUCLEOTIDE SEQUENCE [LARGE SCALE GENOMIC DNA]</scope>
    <source>
        <strain evidence="2">ATCC 35676 / DSM 2266 / JCM 20832 / KCTC 3685 / LMG 17431 / NBRC 102448 / NCIMB 2269</strain>
    </source>
</reference>
<accession>I0JSD6</accession>
<evidence type="ECO:0000313" key="2">
    <source>
        <dbReference type="Proteomes" id="UP000007397"/>
    </source>
</evidence>
<dbReference type="AlphaFoldDB" id="I0JSD6"/>
<gene>
    <name evidence="1" type="ordered locus">HBHAL_4720</name>
</gene>
<evidence type="ECO:0000313" key="1">
    <source>
        <dbReference type="EMBL" id="CCG47058.1"/>
    </source>
</evidence>
<sequence>MDGSGRRYRYWYDEYIYKYDKPKVELNDLESLTISGRIVYELRNLLLHEGSLDATAKVRKELGVKDSQSLKFVLSNSITSYSKSWSDGDKGEDPDIYIRINVVDFCKKICAVVENVYREKDIYNDIVVFDFE</sequence>
<dbReference type="RefSeq" id="WP_014644942.1">
    <property type="nucleotide sequence ID" value="NC_017668.1"/>
</dbReference>
<dbReference type="Proteomes" id="UP000007397">
    <property type="component" value="Chromosome"/>
</dbReference>
<proteinExistence type="predicted"/>
<keyword evidence="2" id="KW-1185">Reference proteome</keyword>